<dbReference type="EMBL" id="FNAC01000005">
    <property type="protein sequence ID" value="SDC75377.1"/>
    <property type="molecule type" value="Genomic_DNA"/>
</dbReference>
<name>A0A1G6P7I1_9BACT</name>
<keyword evidence="4" id="KW-1185">Reference proteome</keyword>
<dbReference type="SUPFAM" id="SSF51230">
    <property type="entry name" value="Single hybrid motif"/>
    <property type="match status" value="1"/>
</dbReference>
<dbReference type="Pfam" id="PF00364">
    <property type="entry name" value="Biotin_lipoyl"/>
    <property type="match status" value="1"/>
</dbReference>
<keyword evidence="1" id="KW-0092">Biotin</keyword>
<dbReference type="OrthoDB" id="9812676at2"/>
<dbReference type="RefSeq" id="WP_087938050.1">
    <property type="nucleotide sequence ID" value="NZ_FNAC01000005.1"/>
</dbReference>
<evidence type="ECO:0000256" key="1">
    <source>
        <dbReference type="ARBA" id="ARBA00023267"/>
    </source>
</evidence>
<feature type="domain" description="Lipoyl-binding" evidence="2">
    <location>
        <begin position="83"/>
        <end position="164"/>
    </location>
</feature>
<sequence>MFSATLNNKTFSVEKTDKSLKVNDQILDWDIQWISDRKIHLIKDGCSLDAELVGIDKTEKKLQIKLNNKISEIQLKDRFDRLLEELGMTDLNQSNIQDIKAPMPGLILDLKVAPGDEVKKGDVVLILEAMKMENIIKAPGDGVVKEVKVSLKQSVEKNQVMITF</sequence>
<dbReference type="AlphaFoldDB" id="A0A1G6P7I1"/>
<dbReference type="InterPro" id="IPR000089">
    <property type="entry name" value="Biotin_lipoyl"/>
</dbReference>
<evidence type="ECO:0000259" key="2">
    <source>
        <dbReference type="PROSITE" id="PS50968"/>
    </source>
</evidence>
<accession>A0A1G6P7I1</accession>
<reference evidence="4" key="1">
    <citation type="submission" date="2016-10" db="EMBL/GenBank/DDBJ databases">
        <authorList>
            <person name="Varghese N."/>
            <person name="Submissions S."/>
        </authorList>
    </citation>
    <scope>NUCLEOTIDE SEQUENCE [LARGE SCALE GENOMIC DNA]</scope>
    <source>
        <strain evidence="4">DSM 23095</strain>
    </source>
</reference>
<dbReference type="PANTHER" id="PTHR45266:SF3">
    <property type="entry name" value="OXALOACETATE DECARBOXYLASE ALPHA CHAIN"/>
    <property type="match status" value="1"/>
</dbReference>
<dbReference type="InterPro" id="IPR011053">
    <property type="entry name" value="Single_hybrid_motif"/>
</dbReference>
<dbReference type="Gene3D" id="2.40.50.100">
    <property type="match status" value="1"/>
</dbReference>
<dbReference type="PANTHER" id="PTHR45266">
    <property type="entry name" value="OXALOACETATE DECARBOXYLASE ALPHA CHAIN"/>
    <property type="match status" value="1"/>
</dbReference>
<evidence type="ECO:0000313" key="3">
    <source>
        <dbReference type="EMBL" id="SDC75377.1"/>
    </source>
</evidence>
<dbReference type="PROSITE" id="PS50968">
    <property type="entry name" value="BIOTINYL_LIPOYL"/>
    <property type="match status" value="1"/>
</dbReference>
<gene>
    <name evidence="3" type="ORF">SAMN04488104_100560</name>
</gene>
<organism evidence="3 4">
    <name type="scientific">Algoriphagus faecimaris</name>
    <dbReference type="NCBI Taxonomy" id="686796"/>
    <lineage>
        <taxon>Bacteria</taxon>
        <taxon>Pseudomonadati</taxon>
        <taxon>Bacteroidota</taxon>
        <taxon>Cytophagia</taxon>
        <taxon>Cytophagales</taxon>
        <taxon>Cyclobacteriaceae</taxon>
        <taxon>Algoriphagus</taxon>
    </lineage>
</organism>
<protein>
    <submittedName>
        <fullName evidence="3">Biotin carboxyl carrier protein</fullName>
    </submittedName>
</protein>
<dbReference type="CDD" id="cd06850">
    <property type="entry name" value="biotinyl_domain"/>
    <property type="match status" value="1"/>
</dbReference>
<dbReference type="PROSITE" id="PS00188">
    <property type="entry name" value="BIOTIN"/>
    <property type="match status" value="1"/>
</dbReference>
<evidence type="ECO:0000313" key="4">
    <source>
        <dbReference type="Proteomes" id="UP000199060"/>
    </source>
</evidence>
<dbReference type="Proteomes" id="UP000199060">
    <property type="component" value="Unassembled WGS sequence"/>
</dbReference>
<dbReference type="InterPro" id="IPR050709">
    <property type="entry name" value="Biotin_Carboxyl_Carrier/Decarb"/>
</dbReference>
<dbReference type="FunFam" id="2.40.50.100:FF:000003">
    <property type="entry name" value="Acetyl-CoA carboxylase biotin carboxyl carrier protein"/>
    <property type="match status" value="1"/>
</dbReference>
<proteinExistence type="predicted"/>
<dbReference type="InterPro" id="IPR001882">
    <property type="entry name" value="Biotin_BS"/>
</dbReference>
<dbReference type="STRING" id="686796.SAMN04488104_100560"/>